<keyword evidence="2" id="KW-1185">Reference proteome</keyword>
<proteinExistence type="predicted"/>
<gene>
    <name evidence="1" type="ORF">NZH93_10420</name>
</gene>
<dbReference type="AlphaFoldDB" id="A0A9X2VIP0"/>
<protein>
    <submittedName>
        <fullName evidence="1">Uncharacterized protein</fullName>
    </submittedName>
</protein>
<accession>A0A9X2VIP0</accession>
<dbReference type="RefSeq" id="WP_259622777.1">
    <property type="nucleotide sequence ID" value="NZ_JANYMP010000004.1"/>
</dbReference>
<reference evidence="1" key="1">
    <citation type="submission" date="2022-08" db="EMBL/GenBank/DDBJ databases">
        <authorList>
            <person name="Tistechok S."/>
            <person name="Samborskyy M."/>
            <person name="Roman I."/>
        </authorList>
    </citation>
    <scope>NUCLEOTIDE SEQUENCE</scope>
    <source>
        <strain evidence="1">DSM 103496</strain>
    </source>
</reference>
<organism evidence="1 2">
    <name type="scientific">Umezawaea endophytica</name>
    <dbReference type="NCBI Taxonomy" id="1654476"/>
    <lineage>
        <taxon>Bacteria</taxon>
        <taxon>Bacillati</taxon>
        <taxon>Actinomycetota</taxon>
        <taxon>Actinomycetes</taxon>
        <taxon>Pseudonocardiales</taxon>
        <taxon>Pseudonocardiaceae</taxon>
        <taxon>Umezawaea</taxon>
    </lineage>
</organism>
<evidence type="ECO:0000313" key="2">
    <source>
        <dbReference type="Proteomes" id="UP001141259"/>
    </source>
</evidence>
<sequence length="69" mass="7086">MSAREGLGSAFAAAVGEWPAASKRVVRVSPAANGGWRASLTEPVPAVLPDVLDIPVPLMSTQPDAEVFA</sequence>
<name>A0A9X2VIP0_9PSEU</name>
<comment type="caution">
    <text evidence="1">The sequence shown here is derived from an EMBL/GenBank/DDBJ whole genome shotgun (WGS) entry which is preliminary data.</text>
</comment>
<dbReference type="EMBL" id="JANYMP010000004">
    <property type="protein sequence ID" value="MCS7477266.1"/>
    <property type="molecule type" value="Genomic_DNA"/>
</dbReference>
<dbReference type="Proteomes" id="UP001141259">
    <property type="component" value="Unassembled WGS sequence"/>
</dbReference>
<evidence type="ECO:0000313" key="1">
    <source>
        <dbReference type="EMBL" id="MCS7477266.1"/>
    </source>
</evidence>